<dbReference type="GO" id="GO:0008483">
    <property type="term" value="F:transaminase activity"/>
    <property type="evidence" value="ECO:0007669"/>
    <property type="project" value="UniProtKB-KW"/>
</dbReference>
<dbReference type="SUPFAM" id="SSF53383">
    <property type="entry name" value="PLP-dependent transferases"/>
    <property type="match status" value="1"/>
</dbReference>
<accession>A0ABU5E9T9</accession>
<dbReference type="Pfam" id="PF00202">
    <property type="entry name" value="Aminotran_3"/>
    <property type="match status" value="1"/>
</dbReference>
<sequence>MMAAIDQETKSSEKLDWKTLDLPKVAWGKGCYVYDTTGKQYIDGSGGPAVFSLGHGHEEVNAAIKDQLDRIAHGYRYTFTSDPLEELTDQIAEGCGGGLKYMTFCSSGSEAVESCLKIALQYHAARGDMGRRRFIARERSWHGNTLGALGISGFYDRRHAFEGALVPASLLSPANIYRPPLGVAAENVAETCAAELESEILRYGAQNIAAFIFEPVVGAAGGCVPAPPGYARRVREICDRYGVLMIADEVMCGSGRCGTWRALEHDGVEPDIMSVAKGLAGGYIPLSAAIYHERLREPMYRVHGGLMTGHTFTGHTAACAAGVAVQRIVKRDNLLAKVRDDGAYLFSLLQNAIGERDYVGDIRGRGFFIGIEVVQDRAKKEPFPADLQVYARLRDKAFENGLICYPVGGNVNGHRGDIIILSPPYIASRSELEEIVDKLQHSLSEVMAAVAMRKA</sequence>
<dbReference type="PANTHER" id="PTHR43094">
    <property type="entry name" value="AMINOTRANSFERASE"/>
    <property type="match status" value="1"/>
</dbReference>
<dbReference type="RefSeq" id="WP_320507875.1">
    <property type="nucleotide sequence ID" value="NZ_JAXCLW010000002.1"/>
</dbReference>
<protein>
    <submittedName>
        <fullName evidence="4">Aspartate aminotransferase family protein</fullName>
    </submittedName>
</protein>
<dbReference type="Proteomes" id="UP001279642">
    <property type="component" value="Unassembled WGS sequence"/>
</dbReference>
<dbReference type="InterPro" id="IPR015422">
    <property type="entry name" value="PyrdxlP-dep_Trfase_small"/>
</dbReference>
<dbReference type="InterPro" id="IPR005814">
    <property type="entry name" value="Aminotrans_3"/>
</dbReference>
<dbReference type="Gene3D" id="3.40.640.10">
    <property type="entry name" value="Type I PLP-dependent aspartate aminotransferase-like (Major domain)"/>
    <property type="match status" value="1"/>
</dbReference>
<gene>
    <name evidence="4" type="ORF">SMD27_08160</name>
</gene>
<evidence type="ECO:0000256" key="2">
    <source>
        <dbReference type="ARBA" id="ARBA00022898"/>
    </source>
</evidence>
<reference evidence="4 5" key="1">
    <citation type="journal article" date="2016" name="Antonie Van Leeuwenhoek">
        <title>Dongia soli sp. nov., isolated from soil from Dokdo, Korea.</title>
        <authorList>
            <person name="Kim D.U."/>
            <person name="Lee H."/>
            <person name="Kim H."/>
            <person name="Kim S.G."/>
            <person name="Ka J.O."/>
        </authorList>
    </citation>
    <scope>NUCLEOTIDE SEQUENCE [LARGE SCALE GENOMIC DNA]</scope>
    <source>
        <strain evidence="4 5">D78</strain>
    </source>
</reference>
<evidence type="ECO:0000256" key="3">
    <source>
        <dbReference type="RuleBase" id="RU003560"/>
    </source>
</evidence>
<name>A0ABU5E9T9_9PROT</name>
<dbReference type="CDD" id="cd00610">
    <property type="entry name" value="OAT_like"/>
    <property type="match status" value="1"/>
</dbReference>
<proteinExistence type="inferred from homology"/>
<keyword evidence="4" id="KW-0808">Transferase</keyword>
<dbReference type="PANTHER" id="PTHR43094:SF1">
    <property type="entry name" value="AMINOTRANSFERASE CLASS-III"/>
    <property type="match status" value="1"/>
</dbReference>
<comment type="similarity">
    <text evidence="1 3">Belongs to the class-III pyridoxal-phosphate-dependent aminotransferase family.</text>
</comment>
<keyword evidence="2 3" id="KW-0663">Pyridoxal phosphate</keyword>
<keyword evidence="4" id="KW-0032">Aminotransferase</keyword>
<dbReference type="Gene3D" id="3.90.1150.10">
    <property type="entry name" value="Aspartate Aminotransferase, domain 1"/>
    <property type="match status" value="1"/>
</dbReference>
<evidence type="ECO:0000313" key="4">
    <source>
        <dbReference type="EMBL" id="MDY0882814.1"/>
    </source>
</evidence>
<dbReference type="NCBIfam" id="NF005685">
    <property type="entry name" value="PRK07483.1"/>
    <property type="match status" value="1"/>
</dbReference>
<dbReference type="InterPro" id="IPR015421">
    <property type="entry name" value="PyrdxlP-dep_Trfase_major"/>
</dbReference>
<evidence type="ECO:0000256" key="1">
    <source>
        <dbReference type="ARBA" id="ARBA00008954"/>
    </source>
</evidence>
<keyword evidence="5" id="KW-1185">Reference proteome</keyword>
<organism evidence="4 5">
    <name type="scientific">Dongia soli</name>
    <dbReference type="NCBI Taxonomy" id="600628"/>
    <lineage>
        <taxon>Bacteria</taxon>
        <taxon>Pseudomonadati</taxon>
        <taxon>Pseudomonadota</taxon>
        <taxon>Alphaproteobacteria</taxon>
        <taxon>Rhodospirillales</taxon>
        <taxon>Dongiaceae</taxon>
        <taxon>Dongia</taxon>
    </lineage>
</organism>
<dbReference type="EMBL" id="JAXCLW010000002">
    <property type="protein sequence ID" value="MDY0882814.1"/>
    <property type="molecule type" value="Genomic_DNA"/>
</dbReference>
<comment type="caution">
    <text evidence="4">The sequence shown here is derived from an EMBL/GenBank/DDBJ whole genome shotgun (WGS) entry which is preliminary data.</text>
</comment>
<dbReference type="InterPro" id="IPR015424">
    <property type="entry name" value="PyrdxlP-dep_Trfase"/>
</dbReference>
<evidence type="ECO:0000313" key="5">
    <source>
        <dbReference type="Proteomes" id="UP001279642"/>
    </source>
</evidence>